<dbReference type="OrthoDB" id="3214991at2759"/>
<keyword evidence="3" id="KW-1185">Reference proteome</keyword>
<evidence type="ECO:0000313" key="2">
    <source>
        <dbReference type="EMBL" id="KAJ3496500.1"/>
    </source>
</evidence>
<evidence type="ECO:0000256" key="1">
    <source>
        <dbReference type="SAM" id="MobiDB-lite"/>
    </source>
</evidence>
<gene>
    <name evidence="2" type="ORF">NLJ89_g10477</name>
</gene>
<accession>A0A9W8MSL0</accession>
<feature type="compositionally biased region" description="Pro residues" evidence="1">
    <location>
        <begin position="45"/>
        <end position="59"/>
    </location>
</feature>
<proteinExistence type="predicted"/>
<evidence type="ECO:0008006" key="4">
    <source>
        <dbReference type="Google" id="ProtNLM"/>
    </source>
</evidence>
<comment type="caution">
    <text evidence="2">The sequence shown here is derived from an EMBL/GenBank/DDBJ whole genome shotgun (WGS) entry which is preliminary data.</text>
</comment>
<dbReference type="EMBL" id="JANKHO010001936">
    <property type="protein sequence ID" value="KAJ3496500.1"/>
    <property type="molecule type" value="Genomic_DNA"/>
</dbReference>
<dbReference type="Proteomes" id="UP001148786">
    <property type="component" value="Unassembled WGS sequence"/>
</dbReference>
<feature type="compositionally biased region" description="Polar residues" evidence="1">
    <location>
        <begin position="61"/>
        <end position="82"/>
    </location>
</feature>
<protein>
    <recommendedName>
        <fullName evidence="4">HECT domain-containing protein</fullName>
    </recommendedName>
</protein>
<feature type="region of interest" description="Disordered" evidence="1">
    <location>
        <begin position="40"/>
        <end position="82"/>
    </location>
</feature>
<name>A0A9W8MSL0_9AGAR</name>
<organism evidence="2 3">
    <name type="scientific">Agrocybe chaxingu</name>
    <dbReference type="NCBI Taxonomy" id="84603"/>
    <lineage>
        <taxon>Eukaryota</taxon>
        <taxon>Fungi</taxon>
        <taxon>Dikarya</taxon>
        <taxon>Basidiomycota</taxon>
        <taxon>Agaricomycotina</taxon>
        <taxon>Agaricomycetes</taxon>
        <taxon>Agaricomycetidae</taxon>
        <taxon>Agaricales</taxon>
        <taxon>Agaricineae</taxon>
        <taxon>Strophariaceae</taxon>
        <taxon>Agrocybe</taxon>
    </lineage>
</organism>
<sequence>MSHPGPTSSDLSNFRTIYQLPTNPSTQDIAQLRAYVDQASRAASVPPPAPNPVASPPHPSTLSSFSLQPPFTQAPTGTSSAQTAITPYRSARLSQLDSVPPITVPSGDAQLSRPTSSALPLPSQHAQRYPALPVEIPGANNGDRILGYPPFQRPTSFLGFQGMTSQANQQRLASASTHLARRPTLPIRTQTQAQVRRASARRGAAIPPPSLPSSGEELVDCYIRDEYGRPMALKIRAKVYPPLNEHTSDYYAFRFHTNSFDAYINEQGLLHDYEFPLTTSVMEIMKKVASDMENGPFSYCFGHRQEHILAEEDLPLGLLGVLNRGRSRSNNQVYFKVQPVHNGMTLEYLTSGTPAERYAVPGICFKYSRFNLHFASEDEDEDLSMEMMPPSTRPVLRSRGLNLIGPASSRVAPRLPTRNVLARSEESFLPVPQLPAVLWANDWVPPVTSGVIDIADLEGTIFEAACGEDTDAPRLTLKGPNVAELSQQLVKHIESALEMNDFSKILSPTREFKIVYIDSDGHERLRSAGRGVEQETVYLAFNTFRKNESEFFLPRAGNYSSLAVTHSFSTSFIPRARLQTLSVLGSLAALMLVYGMAPNPLSPVFIHYMIHDCNFDSIHPGLLSEWLPELRRLLREWIDGDCTLDLAPFQEHFSTYHDIQISCLQHRDDASHHALAAEMLHKAVIGPEFITHPEFQAFLKGFRLYCANGFTFTKIKSEMDGGSEALLNFAWSSQIKSFEDLEPHLRFSAPLPPLALELQTILSPHGQSFTQLLHGFLKGSGVPCPTLFEAAKVHFSPVVDLSRIGEPNFRWAVDLYFS</sequence>
<dbReference type="AlphaFoldDB" id="A0A9W8MSL0"/>
<reference evidence="2" key="1">
    <citation type="submission" date="2022-07" db="EMBL/GenBank/DDBJ databases">
        <title>Genome Sequence of Agrocybe chaxingu.</title>
        <authorList>
            <person name="Buettner E."/>
        </authorList>
    </citation>
    <scope>NUCLEOTIDE SEQUENCE</scope>
    <source>
        <strain evidence="2">MP-N11</strain>
    </source>
</reference>
<evidence type="ECO:0000313" key="3">
    <source>
        <dbReference type="Proteomes" id="UP001148786"/>
    </source>
</evidence>